<dbReference type="SUPFAM" id="SSF48371">
    <property type="entry name" value="ARM repeat"/>
    <property type="match status" value="1"/>
</dbReference>
<reference evidence="2" key="1">
    <citation type="submission" date="2017-08" db="EMBL/GenBank/DDBJ databases">
        <authorList>
            <person name="Polle J.E."/>
            <person name="Barry K."/>
            <person name="Cushman J."/>
            <person name="Schmutz J."/>
            <person name="Tran D."/>
            <person name="Hathwaick L.T."/>
            <person name="Yim W.C."/>
            <person name="Jenkins J."/>
            <person name="Mckie-Krisberg Z.M."/>
            <person name="Prochnik S."/>
            <person name="Lindquist E."/>
            <person name="Dockter R.B."/>
            <person name="Adam C."/>
            <person name="Molina H."/>
            <person name="Bunkerborg J."/>
            <person name="Jin E."/>
            <person name="Buchheim M."/>
            <person name="Magnuson J."/>
        </authorList>
    </citation>
    <scope>NUCLEOTIDE SEQUENCE</scope>
    <source>
        <strain evidence="2">CCAP 19/18</strain>
    </source>
</reference>
<evidence type="ECO:0000313" key="3">
    <source>
        <dbReference type="Proteomes" id="UP000815325"/>
    </source>
</evidence>
<feature type="compositionally biased region" description="Gly residues" evidence="1">
    <location>
        <begin position="520"/>
        <end position="536"/>
    </location>
</feature>
<dbReference type="Gene3D" id="1.25.10.10">
    <property type="entry name" value="Leucine-rich Repeat Variant"/>
    <property type="match status" value="1"/>
</dbReference>
<dbReference type="InterPro" id="IPR011989">
    <property type="entry name" value="ARM-like"/>
</dbReference>
<sequence length="654" mass="70518">MSLLESIPLELRRLKVLPVVRQHLQPFSLDIVMQRCVANHFGVLMSGMKKEFEREDLMSLHSCYKHFASKSDTELRRCCASQLVPTAKAACSLDPHAFTEHYSDTFQHLSMDSDEQVRLSIATHLHEIARFISKDCCCGVLTRPLVALLRDDSSAVQSAVLPMLNTTLHHLTTSADRRDHLVHEVLSALVDMEANCGRNWRIQVHLASSFPRFHEVFSSEQIHDHFLPMAFRFLSHSAAAVRPVAAEGIASFFRHCKGEHQRSEIFLRLVREFARGRSFTQRAAFGDVCFNVVKRFSSRFIKDWFFDLILDLLYDSVPNIRLQITRILPSLKQIIRLPEDVDLLERLNNAMSNAMTDNDRDVSLLARQVNDSYKRTPVRMGASMTNTLGSGAAAFETEDRRREEEELDFNLSPEEAKEMKMEMIGAHKRMQPRASAPDGIRFPATNKKLGIEMTRSGGLGLKGGAGAGLGTAMAGRNSSKADEGGGGSVRSVSHGSGSREGRNSYTGSGGLFMKDSGDRNSGGGRTVGPGMQGGSSGDRNSGSGRTVVGYGSGSSSNSSSSSSISSTASRAGVGASTGRAGAGAASSGRGASTAAQLPTVSRSGMAPSSSSKSSTSAGQGSVMASRTRGSPSSSSTPSSKPTSLPASSRNRGRS</sequence>
<feature type="compositionally biased region" description="Low complexity" evidence="1">
    <location>
        <begin position="537"/>
        <end position="654"/>
    </location>
</feature>
<evidence type="ECO:0000313" key="2">
    <source>
        <dbReference type="EMBL" id="KAF5829638.1"/>
    </source>
</evidence>
<dbReference type="InterPro" id="IPR016024">
    <property type="entry name" value="ARM-type_fold"/>
</dbReference>
<evidence type="ECO:0000256" key="1">
    <source>
        <dbReference type="SAM" id="MobiDB-lite"/>
    </source>
</evidence>
<dbReference type="InterPro" id="IPR039918">
    <property type="entry name" value="PPP4R4"/>
</dbReference>
<dbReference type="Proteomes" id="UP000815325">
    <property type="component" value="Unassembled WGS sequence"/>
</dbReference>
<dbReference type="PANTHER" id="PTHR21467">
    <property type="entry name" value="PROTEIN PHOSPHATASE 4 REGULATORY SUBUNIT 4 PPP4R4"/>
    <property type="match status" value="1"/>
</dbReference>
<proteinExistence type="predicted"/>
<accession>A0ABQ7G4V2</accession>
<organism evidence="2 3">
    <name type="scientific">Dunaliella salina</name>
    <name type="common">Green alga</name>
    <name type="synonym">Protococcus salinus</name>
    <dbReference type="NCBI Taxonomy" id="3046"/>
    <lineage>
        <taxon>Eukaryota</taxon>
        <taxon>Viridiplantae</taxon>
        <taxon>Chlorophyta</taxon>
        <taxon>core chlorophytes</taxon>
        <taxon>Chlorophyceae</taxon>
        <taxon>CS clade</taxon>
        <taxon>Chlamydomonadales</taxon>
        <taxon>Dunaliellaceae</taxon>
        <taxon>Dunaliella</taxon>
    </lineage>
</organism>
<comment type="caution">
    <text evidence="2">The sequence shown here is derived from an EMBL/GenBank/DDBJ whole genome shotgun (WGS) entry which is preliminary data.</text>
</comment>
<protein>
    <submittedName>
        <fullName evidence="2">Armadillo-type protein</fullName>
    </submittedName>
</protein>
<dbReference type="EMBL" id="MU070133">
    <property type="protein sequence ID" value="KAF5829638.1"/>
    <property type="molecule type" value="Genomic_DNA"/>
</dbReference>
<feature type="region of interest" description="Disordered" evidence="1">
    <location>
        <begin position="473"/>
        <end position="654"/>
    </location>
</feature>
<name>A0ABQ7G4V2_DUNSA</name>
<gene>
    <name evidence="2" type="ORF">DUNSADRAFT_15705</name>
</gene>
<dbReference type="PANTHER" id="PTHR21467:SF0">
    <property type="entry name" value="SERINE_THREONINE-PROTEIN PHOSPHATASE 4 REGULATORY SUBUNIT 4"/>
    <property type="match status" value="1"/>
</dbReference>
<keyword evidence="3" id="KW-1185">Reference proteome</keyword>